<dbReference type="InterPro" id="IPR028939">
    <property type="entry name" value="P5C_Rdtase_cat_N"/>
</dbReference>
<comment type="similarity">
    <text evidence="1">Belongs to the pyrroline-5-carboxylate reductase family.</text>
</comment>
<evidence type="ECO:0000313" key="5">
    <source>
        <dbReference type="Proteomes" id="UP000698800"/>
    </source>
</evidence>
<proteinExistence type="inferred from homology"/>
<gene>
    <name evidence="4" type="ORF">FGG08_007659</name>
</gene>
<sequence>MSTSIAFIGGGNMATAMVKGLAGLRPAPRITVSSPNGTKHASLQTLGAYTTSDNAAAVAGAQLVVLAIKPQMATTVVPGLAAGWSADKVL</sequence>
<evidence type="ECO:0000256" key="1">
    <source>
        <dbReference type="ARBA" id="ARBA00005525"/>
    </source>
</evidence>
<evidence type="ECO:0000256" key="2">
    <source>
        <dbReference type="ARBA" id="ARBA00023002"/>
    </source>
</evidence>
<keyword evidence="5" id="KW-1185">Reference proteome</keyword>
<feature type="non-terminal residue" evidence="4">
    <location>
        <position position="90"/>
    </location>
</feature>
<feature type="domain" description="Pyrroline-5-carboxylate reductase catalytic N-terminal" evidence="3">
    <location>
        <begin position="5"/>
        <end position="89"/>
    </location>
</feature>
<dbReference type="Gene3D" id="3.40.50.720">
    <property type="entry name" value="NAD(P)-binding Rossmann-like Domain"/>
    <property type="match status" value="1"/>
</dbReference>
<dbReference type="EMBL" id="JAGHQL010000457">
    <property type="protein sequence ID" value="KAH0533578.1"/>
    <property type="molecule type" value="Genomic_DNA"/>
</dbReference>
<dbReference type="PANTHER" id="PTHR11645:SF0">
    <property type="entry name" value="PYRROLINE-5-CARBOXYLATE REDUCTASE 3"/>
    <property type="match status" value="1"/>
</dbReference>
<dbReference type="AlphaFoldDB" id="A0A9P8KZ24"/>
<dbReference type="SUPFAM" id="SSF51735">
    <property type="entry name" value="NAD(P)-binding Rossmann-fold domains"/>
    <property type="match status" value="1"/>
</dbReference>
<dbReference type="PANTHER" id="PTHR11645">
    <property type="entry name" value="PYRROLINE-5-CARBOXYLATE REDUCTASE"/>
    <property type="match status" value="1"/>
</dbReference>
<protein>
    <recommendedName>
        <fullName evidence="3">Pyrroline-5-carboxylate reductase catalytic N-terminal domain-containing protein</fullName>
    </recommendedName>
</protein>
<accession>A0A9P8KZ24</accession>
<dbReference type="GO" id="GO:0004735">
    <property type="term" value="F:pyrroline-5-carboxylate reductase activity"/>
    <property type="evidence" value="ECO:0007669"/>
    <property type="project" value="TreeGrafter"/>
</dbReference>
<organism evidence="4 5">
    <name type="scientific">Glutinoglossum americanum</name>
    <dbReference type="NCBI Taxonomy" id="1670608"/>
    <lineage>
        <taxon>Eukaryota</taxon>
        <taxon>Fungi</taxon>
        <taxon>Dikarya</taxon>
        <taxon>Ascomycota</taxon>
        <taxon>Pezizomycotina</taxon>
        <taxon>Geoglossomycetes</taxon>
        <taxon>Geoglossales</taxon>
        <taxon>Geoglossaceae</taxon>
        <taxon>Glutinoglossum</taxon>
    </lineage>
</organism>
<dbReference type="InterPro" id="IPR036291">
    <property type="entry name" value="NAD(P)-bd_dom_sf"/>
</dbReference>
<name>A0A9P8KZ24_9PEZI</name>
<dbReference type="Pfam" id="PF03807">
    <property type="entry name" value="F420_oxidored"/>
    <property type="match status" value="1"/>
</dbReference>
<reference evidence="4" key="1">
    <citation type="submission" date="2021-03" db="EMBL/GenBank/DDBJ databases">
        <title>Comparative genomics and phylogenomic investigation of the class Geoglossomycetes provide insights into ecological specialization and systematics.</title>
        <authorList>
            <person name="Melie T."/>
            <person name="Pirro S."/>
            <person name="Miller A.N."/>
            <person name="Quandt A."/>
        </authorList>
    </citation>
    <scope>NUCLEOTIDE SEQUENCE</scope>
    <source>
        <strain evidence="4">GBOQ0MN5Z8</strain>
    </source>
</reference>
<comment type="caution">
    <text evidence="4">The sequence shown here is derived from an EMBL/GenBank/DDBJ whole genome shotgun (WGS) entry which is preliminary data.</text>
</comment>
<dbReference type="GO" id="GO:0055129">
    <property type="term" value="P:L-proline biosynthetic process"/>
    <property type="evidence" value="ECO:0007669"/>
    <property type="project" value="TreeGrafter"/>
</dbReference>
<keyword evidence="2" id="KW-0560">Oxidoreductase</keyword>
<evidence type="ECO:0000313" key="4">
    <source>
        <dbReference type="EMBL" id="KAH0533578.1"/>
    </source>
</evidence>
<dbReference type="OrthoDB" id="10263291at2759"/>
<dbReference type="Proteomes" id="UP000698800">
    <property type="component" value="Unassembled WGS sequence"/>
</dbReference>
<evidence type="ECO:0000259" key="3">
    <source>
        <dbReference type="Pfam" id="PF03807"/>
    </source>
</evidence>